<dbReference type="SUPFAM" id="SSF54236">
    <property type="entry name" value="Ubiquitin-like"/>
    <property type="match status" value="1"/>
</dbReference>
<feature type="region of interest" description="Disordered" evidence="3">
    <location>
        <begin position="1594"/>
        <end position="1613"/>
    </location>
</feature>
<feature type="domain" description="Rho-GAP" evidence="7">
    <location>
        <begin position="819"/>
        <end position="1005"/>
    </location>
</feature>
<protein>
    <submittedName>
        <fullName evidence="9">Uncharacterized protein LOC110985084 isoform X1</fullName>
    </submittedName>
</protein>
<feature type="compositionally biased region" description="Basic and acidic residues" evidence="3">
    <location>
        <begin position="1019"/>
        <end position="1029"/>
    </location>
</feature>
<dbReference type="RefSeq" id="XP_022101522.1">
    <property type="nucleotide sequence ID" value="XM_022245830.1"/>
</dbReference>
<dbReference type="PROSITE" id="PS50003">
    <property type="entry name" value="PH_DOMAIN"/>
    <property type="match status" value="1"/>
</dbReference>
<dbReference type="OrthoDB" id="9994905at2759"/>
<evidence type="ECO:0000256" key="3">
    <source>
        <dbReference type="SAM" id="MobiDB-lite"/>
    </source>
</evidence>
<evidence type="ECO:0000259" key="4">
    <source>
        <dbReference type="PROSITE" id="PS50003"/>
    </source>
</evidence>
<dbReference type="Gene3D" id="2.30.29.30">
    <property type="entry name" value="Pleckstrin-homology domain (PH domain)/Phosphotyrosine-binding domain (PTB)"/>
    <property type="match status" value="1"/>
</dbReference>
<evidence type="ECO:0000256" key="2">
    <source>
        <dbReference type="ARBA" id="ARBA00022553"/>
    </source>
</evidence>
<evidence type="ECO:0000313" key="9">
    <source>
        <dbReference type="RefSeq" id="XP_022101522.1"/>
    </source>
</evidence>
<dbReference type="SMART" id="SM00233">
    <property type="entry name" value="PH"/>
    <property type="match status" value="1"/>
</dbReference>
<feature type="compositionally biased region" description="Low complexity" evidence="3">
    <location>
        <begin position="1456"/>
        <end position="1469"/>
    </location>
</feature>
<dbReference type="KEGG" id="aplc:110985084"/>
<feature type="compositionally biased region" description="Basic residues" evidence="3">
    <location>
        <begin position="7"/>
        <end position="21"/>
    </location>
</feature>
<feature type="domain" description="Ras-associating" evidence="6">
    <location>
        <begin position="656"/>
        <end position="761"/>
    </location>
</feature>
<dbReference type="InterPro" id="IPR008936">
    <property type="entry name" value="Rho_GTPase_activation_prot"/>
</dbReference>
<feature type="compositionally biased region" description="Basic and acidic residues" evidence="3">
    <location>
        <begin position="1680"/>
        <end position="1696"/>
    </location>
</feature>
<dbReference type="CDD" id="cd00160">
    <property type="entry name" value="RhoGEF"/>
    <property type="match status" value="1"/>
</dbReference>
<dbReference type="GO" id="GO:0007165">
    <property type="term" value="P:signal transduction"/>
    <property type="evidence" value="ECO:0007669"/>
    <property type="project" value="InterPro"/>
</dbReference>
<feature type="compositionally biased region" description="Low complexity" evidence="3">
    <location>
        <begin position="1271"/>
        <end position="1283"/>
    </location>
</feature>
<dbReference type="PROSITE" id="PS50200">
    <property type="entry name" value="RA"/>
    <property type="match status" value="1"/>
</dbReference>
<dbReference type="SUPFAM" id="SSF48065">
    <property type="entry name" value="DBL homology domain (DH-domain)"/>
    <property type="match status" value="1"/>
</dbReference>
<dbReference type="Gene3D" id="1.20.900.10">
    <property type="entry name" value="Dbl homology (DH) domain"/>
    <property type="match status" value="1"/>
</dbReference>
<dbReference type="GO" id="GO:0005096">
    <property type="term" value="F:GTPase activator activity"/>
    <property type="evidence" value="ECO:0007669"/>
    <property type="project" value="UniProtKB-KW"/>
</dbReference>
<feature type="domain" description="DH" evidence="5">
    <location>
        <begin position="263"/>
        <end position="442"/>
    </location>
</feature>
<gene>
    <name evidence="9" type="primary">LOC110985084</name>
</gene>
<dbReference type="InterPro" id="IPR011993">
    <property type="entry name" value="PH-like_dom_sf"/>
</dbReference>
<feature type="region of interest" description="Disordered" evidence="3">
    <location>
        <begin position="493"/>
        <end position="517"/>
    </location>
</feature>
<accession>A0A8B7Z993</accession>
<dbReference type="InterPro" id="IPR000198">
    <property type="entry name" value="RhoGAP_dom"/>
</dbReference>
<dbReference type="SUPFAM" id="SSF50729">
    <property type="entry name" value="PH domain-like"/>
    <property type="match status" value="1"/>
</dbReference>
<evidence type="ECO:0000256" key="1">
    <source>
        <dbReference type="ARBA" id="ARBA00022468"/>
    </source>
</evidence>
<dbReference type="Proteomes" id="UP000694845">
    <property type="component" value="Unplaced"/>
</dbReference>
<keyword evidence="8" id="KW-1185">Reference proteome</keyword>
<feature type="region of interest" description="Disordered" evidence="3">
    <location>
        <begin position="1170"/>
        <end position="1191"/>
    </location>
</feature>
<feature type="compositionally biased region" description="Basic and acidic residues" evidence="3">
    <location>
        <begin position="1594"/>
        <end position="1606"/>
    </location>
</feature>
<feature type="region of interest" description="Disordered" evidence="3">
    <location>
        <begin position="1214"/>
        <end position="1294"/>
    </location>
</feature>
<evidence type="ECO:0000259" key="7">
    <source>
        <dbReference type="PROSITE" id="PS50238"/>
    </source>
</evidence>
<feature type="compositionally biased region" description="Low complexity" evidence="3">
    <location>
        <begin position="1536"/>
        <end position="1547"/>
    </location>
</feature>
<feature type="compositionally biased region" description="Polar residues" evidence="3">
    <location>
        <begin position="1078"/>
        <end position="1090"/>
    </location>
</feature>
<feature type="domain" description="PH" evidence="4">
    <location>
        <begin position="527"/>
        <end position="628"/>
    </location>
</feature>
<proteinExistence type="predicted"/>
<dbReference type="CDD" id="cd13319">
    <property type="entry name" value="PH_RARhoGAP"/>
    <property type="match status" value="1"/>
</dbReference>
<dbReference type="InterPro" id="IPR000159">
    <property type="entry name" value="RA_dom"/>
</dbReference>
<dbReference type="SMART" id="SM00324">
    <property type="entry name" value="RhoGAP"/>
    <property type="match status" value="1"/>
</dbReference>
<keyword evidence="1" id="KW-0343">GTPase activation</keyword>
<feature type="compositionally biased region" description="Polar residues" evidence="3">
    <location>
        <begin position="1254"/>
        <end position="1263"/>
    </location>
</feature>
<dbReference type="InterPro" id="IPR000219">
    <property type="entry name" value="DH_dom"/>
</dbReference>
<reference evidence="9" key="1">
    <citation type="submission" date="2025-08" db="UniProtKB">
        <authorList>
            <consortium name="RefSeq"/>
        </authorList>
    </citation>
    <scope>IDENTIFICATION</scope>
</reference>
<feature type="compositionally biased region" description="Basic and acidic residues" evidence="3">
    <location>
        <begin position="1225"/>
        <end position="1240"/>
    </location>
</feature>
<organism evidence="8 9">
    <name type="scientific">Acanthaster planci</name>
    <name type="common">Crown-of-thorns starfish</name>
    <dbReference type="NCBI Taxonomy" id="133434"/>
    <lineage>
        <taxon>Eukaryota</taxon>
        <taxon>Metazoa</taxon>
        <taxon>Echinodermata</taxon>
        <taxon>Eleutherozoa</taxon>
        <taxon>Asterozoa</taxon>
        <taxon>Asteroidea</taxon>
        <taxon>Valvatacea</taxon>
        <taxon>Valvatida</taxon>
        <taxon>Acanthasteridae</taxon>
        <taxon>Acanthaster</taxon>
    </lineage>
</organism>
<dbReference type="Pfam" id="PF00620">
    <property type="entry name" value="RhoGAP"/>
    <property type="match status" value="1"/>
</dbReference>
<dbReference type="Pfam" id="PF22286">
    <property type="entry name" value="RHG20_PH"/>
    <property type="match status" value="1"/>
</dbReference>
<feature type="region of interest" description="Disordered" evidence="3">
    <location>
        <begin position="1621"/>
        <end position="1640"/>
    </location>
</feature>
<dbReference type="InterPro" id="IPR047886">
    <property type="entry name" value="ARHGAP20-like_RhoGAP"/>
</dbReference>
<dbReference type="PROSITE" id="PS50238">
    <property type="entry name" value="RHOGAP"/>
    <property type="match status" value="1"/>
</dbReference>
<evidence type="ECO:0000313" key="8">
    <source>
        <dbReference type="Proteomes" id="UP000694845"/>
    </source>
</evidence>
<dbReference type="SMART" id="SM00325">
    <property type="entry name" value="RhoGEF"/>
    <property type="match status" value="1"/>
</dbReference>
<feature type="compositionally biased region" description="Basic and acidic residues" evidence="3">
    <location>
        <begin position="1343"/>
        <end position="1354"/>
    </location>
</feature>
<sequence>MMASRTVAKKKGLFQGMRKRSASFAHPGRTDAEECSPDFQAYIKAVVQAEATHDPGTPPHSENNVEQQPQSRLRSYSDSAATLSSYKATPVLKTIPETTSSSKSNVRTRRASVAQSQNLLASDFTFFEDEEDGRDIWSSVESFDSGDVEIYSNSPPVGRRQLCSKNVQFGAVQTRWDPGLNPGIQVFTWLPNGNRVTLTGQPGMKIKDLVADITMEHQIPRHRLRRASTLGIIRDDARVSSLARQEIIIESHCMEETEEDADKRLAVLNEIISSERGYCNLLQSIFTTYKEPLRKSPSMPKSDHTRIFSSVKQMVTVSATFLTKLEEVASSWNPHTSTIGSLFDDDFLEEYKEYYAHFRVIRLLLVFLRNNNKDFVHLCHEKRGSSWHTLDSLLLLPVQRVSQYDKYLSEYYDHTPPRHPDYRDVCQGARNVRMMVKEREDEVTILENEIRLQQVQDRFPHDDLQLIDRDTKSQRFKALANRRRSAPTVALKTALGGKKLPSGSPSPGDLAVPTDSNALSSSNNNRVYVMEGAIQVTGGDQAQSRYVFLFNDVLIVAKPNKSCSTFRVKHRIRVSELWLATCINDVIELNKPADRSFVVGWPVTNTVWTFSSPEEKELWWQALQKNITVQREREEPKTVNLKVLNRESRGSGSVHRTVQVGNTETVDETLRTCLQHFQLDDAQPEDYGLWVQSGKDSLAYPLIGHEIPYAIKMSHLHDALSKNSYGDLLLPGEDEATASAAIDDASFKQHRCQFFLRRKGESRLGISVDTSVFPTQNKRLKKARKTHFKLSFKKSISVKGDLPDAFSPPLSPNSQLFGIPLPVLCQDSALPGPLLDLLTSLYHNGPFTTGIFRKSANARVTRELKAKLCAGESVMFEEVPITVAAALLKDFLRNVPNGVMYNVLYENWVNTNNVEGTEQRICAIKSVVNDMPASHCNLLRHLMCIMYHISQRSDENNMNAYNQAVCCSPSMLWAPSSSGSMAQVQATEKVPQIVQFMVNNAPEIFGVDLLDLFGGPPIKRPEPNRRDSSGDSDSFHGSGEAGGMKRDDSSLDSIDRELSGNEGWPSTLPVLSPSTLSRDSVLTSSDNQLYPESDTTDTTDSGVDAKDRLGCSSSPGPTVPGIKHTRSSSSIEKGEGNYVEPAYLRPEVAYVRRVSEPDTSMPRKRYVLTKSHSAMHSEDNSPEGSDNEVELSEDTVRMIRELSEECSFKLFSDLLPDEESGPEGDGLKKALDKRRQDYLKSQKSQQAETERPSMDSSAKSVTASMEIMGHSSSSLASEKNSLSQRHKQRRISVPAKFYNPLTVFHKKATPVKHDTPSTSSSEGLSADSSEKLSLSHADMVGRSVKESGPRHPIMDNRSSPLPQQRSRRPRISSSRPLGKLSPDGHRRGVTFPETNTPPREFFPRDATHLSLSKSGHTDTRRMMPGRSNPTMTRSLSDEQIKNSQSCTDDANDDVSRNSQSVSSPRNQSSFHDSSRQDSPPSYQETMHRRAHLQHRSHSLDKGDAPMFDSEESQPRRRRSGAQTCNISRSQPLCRLPSSPYSKSPTKTSPIVESGIIFHISDSESSDEGTVDMESLRQFSTSPSSLQLKEVKQVRRTSSDRSARADGRTQSFANAMVAGVQRTLSDKRTAPNDEESPQTRLFYGQEATLTAQSPRAHHSATPKRTLEESTTRSARNFTRSRSMEENKLHSKATRIDSVDSAISTSSEMSPSSGRSFTNSPFSSQAQSAGAEQGSLSPQAKSTMQDYFLSTDPVNGMAVCKETEKAVTKSRQDWRHLTAKRHSLSFLDELDHVEFTEESYV</sequence>
<dbReference type="InterPro" id="IPR001849">
    <property type="entry name" value="PH_domain"/>
</dbReference>
<keyword evidence="2" id="KW-0597">Phosphoprotein</keyword>
<feature type="region of interest" description="Disordered" evidence="3">
    <location>
        <begin position="1"/>
        <end position="34"/>
    </location>
</feature>
<dbReference type="GeneID" id="110985084"/>
<dbReference type="Pfam" id="PF00788">
    <property type="entry name" value="RA"/>
    <property type="match status" value="1"/>
</dbReference>
<dbReference type="GO" id="GO:0035023">
    <property type="term" value="P:regulation of Rho protein signal transduction"/>
    <property type="evidence" value="ECO:0007669"/>
    <property type="project" value="InterPro"/>
</dbReference>
<dbReference type="InterPro" id="IPR029071">
    <property type="entry name" value="Ubiquitin-like_domsf"/>
</dbReference>
<dbReference type="InterPro" id="IPR035899">
    <property type="entry name" value="DBL_dom_sf"/>
</dbReference>
<dbReference type="PROSITE" id="PS50010">
    <property type="entry name" value="DH_2"/>
    <property type="match status" value="1"/>
</dbReference>
<dbReference type="Gene3D" id="1.10.555.10">
    <property type="entry name" value="Rho GTPase activation protein"/>
    <property type="match status" value="1"/>
</dbReference>
<feature type="compositionally biased region" description="Low complexity" evidence="3">
    <location>
        <begin position="1065"/>
        <end position="1077"/>
    </location>
</feature>
<feature type="compositionally biased region" description="Basic and acidic residues" evidence="3">
    <location>
        <begin position="1043"/>
        <end position="1059"/>
    </location>
</feature>
<feature type="compositionally biased region" description="Polar residues" evidence="3">
    <location>
        <begin position="1670"/>
        <end position="1679"/>
    </location>
</feature>
<dbReference type="Pfam" id="PF00621">
    <property type="entry name" value="RhoGEF"/>
    <property type="match status" value="1"/>
</dbReference>
<dbReference type="GO" id="GO:0005085">
    <property type="term" value="F:guanyl-nucleotide exchange factor activity"/>
    <property type="evidence" value="ECO:0007669"/>
    <property type="project" value="InterPro"/>
</dbReference>
<feature type="region of interest" description="Disordered" evidence="3">
    <location>
        <begin position="1648"/>
        <end position="1738"/>
    </location>
</feature>
<dbReference type="CDD" id="cd04402">
    <property type="entry name" value="RhoGAP_ARHGAP20"/>
    <property type="match status" value="1"/>
</dbReference>
<name>A0A8B7Z993_ACAPL</name>
<feature type="compositionally biased region" description="Polar residues" evidence="3">
    <location>
        <begin position="1699"/>
        <end position="1738"/>
    </location>
</feature>
<evidence type="ECO:0000259" key="5">
    <source>
        <dbReference type="PROSITE" id="PS50010"/>
    </source>
</evidence>
<evidence type="ECO:0000259" key="6">
    <source>
        <dbReference type="PROSITE" id="PS50200"/>
    </source>
</evidence>
<feature type="compositionally biased region" description="Polar residues" evidence="3">
    <location>
        <begin position="1520"/>
        <end position="1530"/>
    </location>
</feature>
<feature type="region of interest" description="Disordered" evidence="3">
    <location>
        <begin position="1308"/>
        <end position="1547"/>
    </location>
</feature>
<dbReference type="PANTHER" id="PTHR23179">
    <property type="entry name" value="T-CELL ACTIVATION RHO GTPASE ACTIVATING PROTEIN-RELATED"/>
    <property type="match status" value="1"/>
</dbReference>
<dbReference type="SUPFAM" id="SSF48350">
    <property type="entry name" value="GTPase activation domain, GAP"/>
    <property type="match status" value="1"/>
</dbReference>
<dbReference type="InterPro" id="IPR047887">
    <property type="entry name" value="ARHGAP20_PH"/>
</dbReference>
<feature type="compositionally biased region" description="Polar residues" evidence="3">
    <location>
        <begin position="60"/>
        <end position="79"/>
    </location>
</feature>
<feature type="region of interest" description="Disordered" evidence="3">
    <location>
        <begin position="52"/>
        <end position="79"/>
    </location>
</feature>
<feature type="region of interest" description="Disordered" evidence="3">
    <location>
        <begin position="1016"/>
        <end position="1134"/>
    </location>
</feature>
<feature type="compositionally biased region" description="Low complexity" evidence="3">
    <location>
        <begin position="1317"/>
        <end position="1327"/>
    </location>
</feature>
<dbReference type="PANTHER" id="PTHR23179:SF3">
    <property type="entry name" value="RHO GTPASE-ACTIVATING PROTEIN 20"/>
    <property type="match status" value="1"/>
</dbReference>